<evidence type="ECO:0000256" key="2">
    <source>
        <dbReference type="ARBA" id="ARBA00022448"/>
    </source>
</evidence>
<feature type="transmembrane region" description="Helical" evidence="7">
    <location>
        <begin position="33"/>
        <end position="53"/>
    </location>
</feature>
<keyword evidence="4 7" id="KW-0812">Transmembrane</keyword>
<evidence type="ECO:0000313" key="9">
    <source>
        <dbReference type="EMBL" id="QAY72243.1"/>
    </source>
</evidence>
<name>A0A4P6FB86_9MICO</name>
<dbReference type="Gene3D" id="1.10.3720.10">
    <property type="entry name" value="MetI-like"/>
    <property type="match status" value="1"/>
</dbReference>
<keyword evidence="5 7" id="KW-1133">Transmembrane helix</keyword>
<accession>A0A4P6FB86</accession>
<feature type="transmembrane region" description="Helical" evidence="7">
    <location>
        <begin position="237"/>
        <end position="258"/>
    </location>
</feature>
<dbReference type="OrthoDB" id="9805974at2"/>
<feature type="transmembrane region" description="Helical" evidence="7">
    <location>
        <begin position="286"/>
        <end position="306"/>
    </location>
</feature>
<feature type="transmembrane region" description="Helical" evidence="7">
    <location>
        <begin position="90"/>
        <end position="119"/>
    </location>
</feature>
<keyword evidence="2 7" id="KW-0813">Transport</keyword>
<dbReference type="PANTHER" id="PTHR30193:SF41">
    <property type="entry name" value="DIACETYLCHITOBIOSE UPTAKE SYSTEM PERMEASE PROTEIN NGCF"/>
    <property type="match status" value="1"/>
</dbReference>
<dbReference type="GO" id="GO:0005886">
    <property type="term" value="C:plasma membrane"/>
    <property type="evidence" value="ECO:0007669"/>
    <property type="project" value="UniProtKB-SubCell"/>
</dbReference>
<dbReference type="AlphaFoldDB" id="A0A4P6FB86"/>
<gene>
    <name evidence="9" type="ORF">ET445_01700</name>
</gene>
<feature type="domain" description="ABC transmembrane type-1" evidence="8">
    <location>
        <begin position="94"/>
        <end position="305"/>
    </location>
</feature>
<evidence type="ECO:0000256" key="7">
    <source>
        <dbReference type="RuleBase" id="RU363032"/>
    </source>
</evidence>
<evidence type="ECO:0000256" key="1">
    <source>
        <dbReference type="ARBA" id="ARBA00004651"/>
    </source>
</evidence>
<sequence length="314" mass="34119">MTLQVEAGEQVAWAEETAPAAPPRRRRLRRRQLWFLLGFLLPTLVLLVAMRVLPGIEAVGDSFFKKPITATSEQFVGLENYITLFTDPRFIGVLGVTALFLVIIIPLQVVAAVGLGLLLNEVFPGASGARVFVYLPVAAPGAVAAIVWGIAFQQQGPFNAVLSALSLPEQPFLSSPDQALLCIVVLMSWIGVGYWTLFVIAGLQDVPVEQYEAATLDGAGWWRTFFSVTLPNLRRPLTFVIVANTVANVLAFVPVSILTHGGPAGSTRLIMYDIYERTFVLGNPNLGLAEVVVLLVFLIGITALQFRMLGKEES</sequence>
<dbReference type="PROSITE" id="PS50928">
    <property type="entry name" value="ABC_TM1"/>
    <property type="match status" value="1"/>
</dbReference>
<keyword evidence="3" id="KW-1003">Cell membrane</keyword>
<dbReference type="CDD" id="cd06261">
    <property type="entry name" value="TM_PBP2"/>
    <property type="match status" value="1"/>
</dbReference>
<reference evidence="9 10" key="1">
    <citation type="submission" date="2019-01" db="EMBL/GenBank/DDBJ databases">
        <title>Genome sequencing of strain FW100M-8.</title>
        <authorList>
            <person name="Heo J."/>
            <person name="Kim S.-J."/>
            <person name="Kim J.-S."/>
            <person name="Hong S.-B."/>
            <person name="Kwon S.-W."/>
        </authorList>
    </citation>
    <scope>NUCLEOTIDE SEQUENCE [LARGE SCALE GENOMIC DNA]</scope>
    <source>
        <strain evidence="9 10">FW100M-8</strain>
    </source>
</reference>
<dbReference type="PANTHER" id="PTHR30193">
    <property type="entry name" value="ABC TRANSPORTER PERMEASE PROTEIN"/>
    <property type="match status" value="1"/>
</dbReference>
<dbReference type="InterPro" id="IPR000515">
    <property type="entry name" value="MetI-like"/>
</dbReference>
<keyword evidence="6 7" id="KW-0472">Membrane</keyword>
<dbReference type="InterPro" id="IPR035906">
    <property type="entry name" value="MetI-like_sf"/>
</dbReference>
<dbReference type="InterPro" id="IPR051393">
    <property type="entry name" value="ABC_transporter_permease"/>
</dbReference>
<evidence type="ECO:0000313" key="10">
    <source>
        <dbReference type="Proteomes" id="UP000291259"/>
    </source>
</evidence>
<dbReference type="EMBL" id="CP035491">
    <property type="protein sequence ID" value="QAY72243.1"/>
    <property type="molecule type" value="Genomic_DNA"/>
</dbReference>
<comment type="similarity">
    <text evidence="7">Belongs to the binding-protein-dependent transport system permease family.</text>
</comment>
<dbReference type="KEGG" id="agf:ET445_01700"/>
<dbReference type="Pfam" id="PF00528">
    <property type="entry name" value="BPD_transp_1"/>
    <property type="match status" value="1"/>
</dbReference>
<evidence type="ECO:0000256" key="6">
    <source>
        <dbReference type="ARBA" id="ARBA00023136"/>
    </source>
</evidence>
<keyword evidence="10" id="KW-1185">Reference proteome</keyword>
<dbReference type="Proteomes" id="UP000291259">
    <property type="component" value="Chromosome"/>
</dbReference>
<feature type="transmembrane region" description="Helical" evidence="7">
    <location>
        <begin position="178"/>
        <end position="201"/>
    </location>
</feature>
<evidence type="ECO:0000259" key="8">
    <source>
        <dbReference type="PROSITE" id="PS50928"/>
    </source>
</evidence>
<evidence type="ECO:0000256" key="3">
    <source>
        <dbReference type="ARBA" id="ARBA00022475"/>
    </source>
</evidence>
<proteinExistence type="inferred from homology"/>
<evidence type="ECO:0000256" key="5">
    <source>
        <dbReference type="ARBA" id="ARBA00022989"/>
    </source>
</evidence>
<comment type="subcellular location">
    <subcellularLocation>
        <location evidence="1 7">Cell membrane</location>
        <topology evidence="1 7">Multi-pass membrane protein</topology>
    </subcellularLocation>
</comment>
<dbReference type="RefSeq" id="WP_129188273.1">
    <property type="nucleotide sequence ID" value="NZ_CP035491.1"/>
</dbReference>
<dbReference type="SUPFAM" id="SSF161098">
    <property type="entry name" value="MetI-like"/>
    <property type="match status" value="1"/>
</dbReference>
<feature type="transmembrane region" description="Helical" evidence="7">
    <location>
        <begin position="131"/>
        <end position="151"/>
    </location>
</feature>
<organism evidence="9 10">
    <name type="scientific">Agromyces protaetiae</name>
    <dbReference type="NCBI Taxonomy" id="2509455"/>
    <lineage>
        <taxon>Bacteria</taxon>
        <taxon>Bacillati</taxon>
        <taxon>Actinomycetota</taxon>
        <taxon>Actinomycetes</taxon>
        <taxon>Micrococcales</taxon>
        <taxon>Microbacteriaceae</taxon>
        <taxon>Agromyces</taxon>
    </lineage>
</organism>
<dbReference type="GO" id="GO:0055085">
    <property type="term" value="P:transmembrane transport"/>
    <property type="evidence" value="ECO:0007669"/>
    <property type="project" value="InterPro"/>
</dbReference>
<evidence type="ECO:0000256" key="4">
    <source>
        <dbReference type="ARBA" id="ARBA00022692"/>
    </source>
</evidence>
<protein>
    <submittedName>
        <fullName evidence="9">Sugar ABC transporter permease</fullName>
    </submittedName>
</protein>